<feature type="compositionally biased region" description="Basic and acidic residues" evidence="1">
    <location>
        <begin position="1015"/>
        <end position="1031"/>
    </location>
</feature>
<feature type="region of interest" description="Disordered" evidence="1">
    <location>
        <begin position="986"/>
        <end position="1065"/>
    </location>
</feature>
<feature type="compositionally biased region" description="Basic and acidic residues" evidence="1">
    <location>
        <begin position="438"/>
        <end position="449"/>
    </location>
</feature>
<sequence length="1116" mass="127529">MAAASTTYVGLDEIPRTIRSELLKYDDSKNDGTEEYRYTDLPPTKKRIRLLRLYPGVLRSPQVLCEMFEAEFVEGEDLPRIASPIDSETLTKTVSYEALSWRWGDEDNSEYTIMIRDGDTMYRKRVSQTLGLALKYLRGGKDRILWIDAICINQKNKEERSYQVSMMSLVYTRAEQVCVWLGEDDENSRKAIQFIREDIGHLKNFDQLCTEDVHAPKWRAFIGLMQRDWFSRRWVVQEIALAPVASVYCGPDELEWRELAIAVELFVEVETATHRLSELLRRDAKSRLVPSWFEHISELGASLLVNATARIFREYQRSDETVKAPERRSLLSLEFLVTSLSIFDCGRPHDSVYALIAIARDASPNPPTSTKQKRHQVLIAQVFGDQLEQKPYLLDYNSPYPDVCKEFVQFCIERCAKLDPLQALDVLCRPWAKDWRPGTFHANEDDKPSPTKVGIWPSKHDDVNHDKQQVSWSEDACELFSNVSEVIPLNNEYNLSGSFAQHTEPTSHVAEDLMLGHPDEATLNENKIPLPKEFADEQNNAGASGDEGKPNSRSTLENDAWAPAWEKYKAGRRPQDGSSMPLDTVIVRPKTHTDKRNMDQYFQQCGYLTNDAAVDDFVSLAFPKTYPKSPVSSCQSTAPRHNNHNDAETDKLEEYKIAIGTLSEDPKLTDILRVKAKLAAYEIEKADREKGNKKPVAGSRSPKPTAKVEIPKHSRIQELGLPSWVARIDGAPFDIFPHPGMDMMKMGRRNADPLVGTPQDGHRNYSAGQTKVVDLKTLQFKRRAHLGHHSLYLKGFCFDRVAKVAQVSQAGAIPASWLDLAGWGEARRPTGMHGDLNDPPTAFWRTLVADRGGNDRNPPYYYARACKETILKGGIRSNAVDTTALIYNERNSIIAEFCRRVQAVIWNRALIRTAKGALGLVSEQVKEGDLICIVYGCTVPVILRRETANFKTKNECDNERLEDGIETMKHLMIKVERYRDRAYQYSKRPEEEKKEVKDYTRKHNKKHAQTNSANKIKEDNEIIDEREKLLGSRDSQSDIEEEDSMSDVEEEGKSARQGKHDKDLARQIKRQRKAKIRDPLRHYRFLDQAYIHGMMDGEAVRQKFYTGKPDHIFEIR</sequence>
<gene>
    <name evidence="3" type="ORF">JI435_078990</name>
</gene>
<name>A0A7U2EU06_PHANO</name>
<reference evidence="4" key="1">
    <citation type="journal article" date="2021" name="BMC Genomics">
        <title>Chromosome-level genome assembly and manually-curated proteome of model necrotroph Parastagonospora nodorum Sn15 reveals a genome-wide trove of candidate effector homologs, and redundancy of virulence-related functions within an accessory chromosome.</title>
        <authorList>
            <person name="Bertazzoni S."/>
            <person name="Jones D.A.B."/>
            <person name="Phan H.T."/>
            <person name="Tan K.-C."/>
            <person name="Hane J.K."/>
        </authorList>
    </citation>
    <scope>NUCLEOTIDE SEQUENCE [LARGE SCALE GENOMIC DNA]</scope>
    <source>
        <strain evidence="4">SN15 / ATCC MYA-4574 / FGSC 10173)</strain>
    </source>
</reference>
<dbReference type="Pfam" id="PF06985">
    <property type="entry name" value="HET"/>
    <property type="match status" value="1"/>
</dbReference>
<organism evidence="3 4">
    <name type="scientific">Phaeosphaeria nodorum (strain SN15 / ATCC MYA-4574 / FGSC 10173)</name>
    <name type="common">Glume blotch fungus</name>
    <name type="synonym">Parastagonospora nodorum</name>
    <dbReference type="NCBI Taxonomy" id="321614"/>
    <lineage>
        <taxon>Eukaryota</taxon>
        <taxon>Fungi</taxon>
        <taxon>Dikarya</taxon>
        <taxon>Ascomycota</taxon>
        <taxon>Pezizomycotina</taxon>
        <taxon>Dothideomycetes</taxon>
        <taxon>Pleosporomycetidae</taxon>
        <taxon>Pleosporales</taxon>
        <taxon>Pleosporineae</taxon>
        <taxon>Phaeosphaeriaceae</taxon>
        <taxon>Parastagonospora</taxon>
    </lineage>
</organism>
<evidence type="ECO:0000313" key="3">
    <source>
        <dbReference type="EMBL" id="QRC93055.1"/>
    </source>
</evidence>
<dbReference type="PANTHER" id="PTHR24148:SF64">
    <property type="entry name" value="HETEROKARYON INCOMPATIBILITY DOMAIN-CONTAINING PROTEIN"/>
    <property type="match status" value="1"/>
</dbReference>
<feature type="domain" description="Heterokaryon incompatibility" evidence="2">
    <location>
        <begin position="96"/>
        <end position="238"/>
    </location>
</feature>
<dbReference type="AlphaFoldDB" id="A0A7U2EU06"/>
<feature type="compositionally biased region" description="Acidic residues" evidence="1">
    <location>
        <begin position="1037"/>
        <end position="1050"/>
    </location>
</feature>
<dbReference type="OrthoDB" id="3477286at2759"/>
<evidence type="ECO:0000313" key="4">
    <source>
        <dbReference type="Proteomes" id="UP000663193"/>
    </source>
</evidence>
<keyword evidence="4" id="KW-1185">Reference proteome</keyword>
<dbReference type="Proteomes" id="UP000663193">
    <property type="component" value="Chromosome 2"/>
</dbReference>
<dbReference type="PANTHER" id="PTHR24148">
    <property type="entry name" value="ANKYRIN REPEAT DOMAIN-CONTAINING PROTEIN 39 HOMOLOG-RELATED"/>
    <property type="match status" value="1"/>
</dbReference>
<feature type="region of interest" description="Disordered" evidence="1">
    <location>
        <begin position="438"/>
        <end position="466"/>
    </location>
</feature>
<dbReference type="EMBL" id="CP069024">
    <property type="protein sequence ID" value="QRC93055.1"/>
    <property type="molecule type" value="Genomic_DNA"/>
</dbReference>
<dbReference type="InterPro" id="IPR010730">
    <property type="entry name" value="HET"/>
</dbReference>
<accession>A0A7U2EU06</accession>
<feature type="compositionally biased region" description="Basic and acidic residues" evidence="1">
    <location>
        <begin position="986"/>
        <end position="1001"/>
    </location>
</feature>
<proteinExistence type="predicted"/>
<dbReference type="OMA" id="NSEYTIM"/>
<evidence type="ECO:0000256" key="1">
    <source>
        <dbReference type="SAM" id="MobiDB-lite"/>
    </source>
</evidence>
<feature type="region of interest" description="Disordered" evidence="1">
    <location>
        <begin position="686"/>
        <end position="709"/>
    </location>
</feature>
<feature type="region of interest" description="Disordered" evidence="1">
    <location>
        <begin position="536"/>
        <end position="558"/>
    </location>
</feature>
<dbReference type="InterPro" id="IPR052895">
    <property type="entry name" value="HetReg/Transcr_Mod"/>
</dbReference>
<protein>
    <recommendedName>
        <fullName evidence="2">Heterokaryon incompatibility domain-containing protein</fullName>
    </recommendedName>
</protein>
<evidence type="ECO:0000259" key="2">
    <source>
        <dbReference type="Pfam" id="PF06985"/>
    </source>
</evidence>
<feature type="compositionally biased region" description="Basic and acidic residues" evidence="1">
    <location>
        <begin position="1051"/>
        <end position="1065"/>
    </location>
</feature>
<dbReference type="VEuPathDB" id="FungiDB:JI435_078990"/>